<comment type="caution">
    <text evidence="9">The sequence shown here is derived from an EMBL/GenBank/DDBJ whole genome shotgun (WGS) entry which is preliminary data.</text>
</comment>
<dbReference type="Gene3D" id="1.20.1540.10">
    <property type="entry name" value="Rhomboid-like"/>
    <property type="match status" value="1"/>
</dbReference>
<evidence type="ECO:0000256" key="5">
    <source>
        <dbReference type="ARBA" id="ARBA00022989"/>
    </source>
</evidence>
<feature type="transmembrane region" description="Helical" evidence="7">
    <location>
        <begin position="237"/>
        <end position="255"/>
    </location>
</feature>
<accession>A0ABP9PFA6</accession>
<evidence type="ECO:0000256" key="7">
    <source>
        <dbReference type="SAM" id="Phobius"/>
    </source>
</evidence>
<proteinExistence type="inferred from homology"/>
<dbReference type="InterPro" id="IPR035952">
    <property type="entry name" value="Rhomboid-like_sf"/>
</dbReference>
<sequence>MRCERPFCPDCLRDASVGFQCADCFGGPVGPGMRRARRGVTVAGAELAERAVLVPTLIGVNVLVFLLTAVQGGGAGADQIVESPVYGELALAPWLVTGGEWWRLLTYGFVHLGLTHIAFNMLSLWFVGRELERVFGRARFLVVYLISILGGGVGVMLFEPQGAAGASGAVFGLLGAILVMLLRLRQPPGQILFWIGLNVAFSILVPNISLAGHLGGLVVGAAAAAILVYAPPHNRTTWQAGGLTTLLVLLVLVATTA</sequence>
<comment type="similarity">
    <text evidence="2">Belongs to the peptidase S54 family.</text>
</comment>
<evidence type="ECO:0000256" key="3">
    <source>
        <dbReference type="ARBA" id="ARBA00022692"/>
    </source>
</evidence>
<evidence type="ECO:0000256" key="2">
    <source>
        <dbReference type="ARBA" id="ARBA00009045"/>
    </source>
</evidence>
<evidence type="ECO:0000256" key="4">
    <source>
        <dbReference type="ARBA" id="ARBA00022801"/>
    </source>
</evidence>
<feature type="transmembrane region" description="Helical" evidence="7">
    <location>
        <begin position="191"/>
        <end position="208"/>
    </location>
</feature>
<keyword evidence="10" id="KW-1185">Reference proteome</keyword>
<gene>
    <name evidence="9" type="ORF">GCM10023321_00050</name>
</gene>
<protein>
    <submittedName>
        <fullName evidence="9">Rhomboid family intramembrane serine protease</fullName>
    </submittedName>
</protein>
<feature type="transmembrane region" description="Helical" evidence="7">
    <location>
        <begin position="104"/>
        <end position="128"/>
    </location>
</feature>
<organism evidence="9 10">
    <name type="scientific">Pseudonocardia eucalypti</name>
    <dbReference type="NCBI Taxonomy" id="648755"/>
    <lineage>
        <taxon>Bacteria</taxon>
        <taxon>Bacillati</taxon>
        <taxon>Actinomycetota</taxon>
        <taxon>Actinomycetes</taxon>
        <taxon>Pseudonocardiales</taxon>
        <taxon>Pseudonocardiaceae</taxon>
        <taxon>Pseudonocardia</taxon>
    </lineage>
</organism>
<dbReference type="InterPro" id="IPR050925">
    <property type="entry name" value="Rhomboid_protease_S54"/>
</dbReference>
<dbReference type="SUPFAM" id="SSF144091">
    <property type="entry name" value="Rhomboid-like"/>
    <property type="match status" value="1"/>
</dbReference>
<dbReference type="PANTHER" id="PTHR43731">
    <property type="entry name" value="RHOMBOID PROTEASE"/>
    <property type="match status" value="1"/>
</dbReference>
<dbReference type="Pfam" id="PF01694">
    <property type="entry name" value="Rhomboid"/>
    <property type="match status" value="1"/>
</dbReference>
<feature type="transmembrane region" description="Helical" evidence="7">
    <location>
        <begin position="214"/>
        <end position="230"/>
    </location>
</feature>
<dbReference type="EMBL" id="BAABJP010000001">
    <property type="protein sequence ID" value="GAA5144209.1"/>
    <property type="molecule type" value="Genomic_DNA"/>
</dbReference>
<feature type="transmembrane region" description="Helical" evidence="7">
    <location>
        <begin position="164"/>
        <end position="184"/>
    </location>
</feature>
<dbReference type="InterPro" id="IPR022764">
    <property type="entry name" value="Peptidase_S54_rhomboid_dom"/>
</dbReference>
<name>A0ABP9PFA6_9PSEU</name>
<reference evidence="10" key="1">
    <citation type="journal article" date="2019" name="Int. J. Syst. Evol. Microbiol.">
        <title>The Global Catalogue of Microorganisms (GCM) 10K type strain sequencing project: providing services to taxonomists for standard genome sequencing and annotation.</title>
        <authorList>
            <consortium name="The Broad Institute Genomics Platform"/>
            <consortium name="The Broad Institute Genome Sequencing Center for Infectious Disease"/>
            <person name="Wu L."/>
            <person name="Ma J."/>
        </authorList>
    </citation>
    <scope>NUCLEOTIDE SEQUENCE [LARGE SCALE GENOMIC DNA]</scope>
    <source>
        <strain evidence="10">JCM 18303</strain>
    </source>
</reference>
<evidence type="ECO:0000313" key="9">
    <source>
        <dbReference type="EMBL" id="GAA5144209.1"/>
    </source>
</evidence>
<dbReference type="Proteomes" id="UP001428817">
    <property type="component" value="Unassembled WGS sequence"/>
</dbReference>
<comment type="subcellular location">
    <subcellularLocation>
        <location evidence="1">Membrane</location>
        <topology evidence="1">Multi-pass membrane protein</topology>
    </subcellularLocation>
</comment>
<evidence type="ECO:0000259" key="8">
    <source>
        <dbReference type="Pfam" id="PF01694"/>
    </source>
</evidence>
<feature type="domain" description="Peptidase S54 rhomboid" evidence="8">
    <location>
        <begin position="99"/>
        <end position="229"/>
    </location>
</feature>
<keyword evidence="3 7" id="KW-0812">Transmembrane</keyword>
<keyword evidence="6 7" id="KW-0472">Membrane</keyword>
<keyword evidence="4" id="KW-0378">Hydrolase</keyword>
<feature type="transmembrane region" description="Helical" evidence="7">
    <location>
        <begin position="140"/>
        <end position="158"/>
    </location>
</feature>
<evidence type="ECO:0000256" key="1">
    <source>
        <dbReference type="ARBA" id="ARBA00004141"/>
    </source>
</evidence>
<dbReference type="PANTHER" id="PTHR43731:SF14">
    <property type="entry name" value="PRESENILIN-ASSOCIATED RHOMBOID-LIKE PROTEIN, MITOCHONDRIAL"/>
    <property type="match status" value="1"/>
</dbReference>
<evidence type="ECO:0000313" key="10">
    <source>
        <dbReference type="Proteomes" id="UP001428817"/>
    </source>
</evidence>
<keyword evidence="5 7" id="KW-1133">Transmembrane helix</keyword>
<dbReference type="GO" id="GO:0008233">
    <property type="term" value="F:peptidase activity"/>
    <property type="evidence" value="ECO:0007669"/>
    <property type="project" value="UniProtKB-KW"/>
</dbReference>
<keyword evidence="9" id="KW-0645">Protease</keyword>
<evidence type="ECO:0000256" key="6">
    <source>
        <dbReference type="ARBA" id="ARBA00023136"/>
    </source>
</evidence>
<dbReference type="GO" id="GO:0006508">
    <property type="term" value="P:proteolysis"/>
    <property type="evidence" value="ECO:0007669"/>
    <property type="project" value="UniProtKB-KW"/>
</dbReference>